<feature type="signal peptide" evidence="1">
    <location>
        <begin position="1"/>
        <end position="18"/>
    </location>
</feature>
<keyword evidence="1" id="KW-0732">Signal</keyword>
<evidence type="ECO:0000259" key="2">
    <source>
        <dbReference type="Pfam" id="PF03372"/>
    </source>
</evidence>
<dbReference type="GO" id="GO:0016020">
    <property type="term" value="C:membrane"/>
    <property type="evidence" value="ECO:0007669"/>
    <property type="project" value="GOC"/>
</dbReference>
<dbReference type="Pfam" id="PF03372">
    <property type="entry name" value="Exo_endo_phos"/>
    <property type="match status" value="2"/>
</dbReference>
<dbReference type="RefSeq" id="WP_006263644.1">
    <property type="nucleotide sequence ID" value="NZ_JH590837.1"/>
</dbReference>
<dbReference type="InterPro" id="IPR005135">
    <property type="entry name" value="Endo/exonuclease/phosphatase"/>
</dbReference>
<protein>
    <recommendedName>
        <fullName evidence="2">Endonuclease/exonuclease/phosphatase domain-containing protein</fullName>
    </recommendedName>
</protein>
<dbReference type="InterPro" id="IPR036691">
    <property type="entry name" value="Endo/exonu/phosph_ase_sf"/>
</dbReference>
<dbReference type="GO" id="GO:0003824">
    <property type="term" value="F:catalytic activity"/>
    <property type="evidence" value="ECO:0007669"/>
    <property type="project" value="InterPro"/>
</dbReference>
<gene>
    <name evidence="3" type="ORF">HMPREF9715_01997</name>
</gene>
<name>A0AAV3F2H7_9FLAO</name>
<feature type="domain" description="Endonuclease/exonuclease/phosphatase" evidence="2">
    <location>
        <begin position="29"/>
        <end position="271"/>
    </location>
</feature>
<proteinExistence type="predicted"/>
<feature type="domain" description="Endonuclease/exonuclease/phosphatase" evidence="2">
    <location>
        <begin position="298"/>
        <end position="474"/>
    </location>
</feature>
<dbReference type="Gene3D" id="3.60.10.10">
    <property type="entry name" value="Endonuclease/exonuclease/phosphatase"/>
    <property type="match status" value="2"/>
</dbReference>
<dbReference type="EMBL" id="AGEE01000020">
    <property type="protein sequence ID" value="EHO11648.1"/>
    <property type="molecule type" value="Genomic_DNA"/>
</dbReference>
<comment type="caution">
    <text evidence="3">The sequence shown here is derived from an EMBL/GenBank/DDBJ whole genome shotgun (WGS) entry which is preliminary data.</text>
</comment>
<dbReference type="InterPro" id="IPR051916">
    <property type="entry name" value="GPI-anchor_lipid_remodeler"/>
</dbReference>
<evidence type="ECO:0000313" key="4">
    <source>
        <dbReference type="Proteomes" id="UP000004834"/>
    </source>
</evidence>
<sequence length="528" mass="60940">MVRSILLSVLFIGTSIFAQEKEPQTLKAMTFNIRMDTPNDGINQWSNRKEWVAEVVFFNDVDIVGMQEVLHNQLVDLENLLPQYDYVGEGREGETKGEYSPIFYLKDRFKVLESGTFWLSETPYEKGVKSWDSSLPRIATWARFEDKKSGKTFIHLNTHFDHRGKEARQRSVEVINQELAKITKGETVVFTGDFNLPPTDLPYQKIIESKFVDTRDAAMYRSELGYTHNAWKIEAPKSSRIDYIFLRGFDLAPIKYRELDIQRGPLFASDHYPVFTEFRWVESTTKASKKKSEVRVLNYNVHHFAAAYDSYHKIDLNSLAAVILRDEVDIVTLQEVDVHTMRSGQYLNQVKVLAEKTGMFYAFGKTIDYEGGDYGIAILSKFPIVEQHFYKLPFVDNKEEQRGLLVCKIDLGEAQMINIGTTHLSSSNEQSRLLQTKRIAELQRESAFDFLTGDLNAEINSKSVEQLKTTFDLDSRFMNQMTIPAYKSDKKIDFMIRSINSTIKIIRQDTYQMNALSDHNLMISDITL</sequence>
<organism evidence="3 4">
    <name type="scientific">Myroides odoratimimus CIP 101113</name>
    <dbReference type="NCBI Taxonomy" id="883154"/>
    <lineage>
        <taxon>Bacteria</taxon>
        <taxon>Pseudomonadati</taxon>
        <taxon>Bacteroidota</taxon>
        <taxon>Flavobacteriia</taxon>
        <taxon>Flavobacteriales</taxon>
        <taxon>Flavobacteriaceae</taxon>
        <taxon>Myroides</taxon>
    </lineage>
</organism>
<reference evidence="3 4" key="1">
    <citation type="submission" date="2011-11" db="EMBL/GenBank/DDBJ databases">
        <title>The Genome Sequence of Myroides odoratimimus CIP 101113.</title>
        <authorList>
            <person name="Earl A."/>
            <person name="Ward D."/>
            <person name="Feldgarden M."/>
            <person name="Gevers D."/>
            <person name="Huys G."/>
            <person name="Young S.K."/>
            <person name="Zeng Q."/>
            <person name="Gargeya S."/>
            <person name="Fitzgerald M."/>
            <person name="Haas B."/>
            <person name="Abouelleil A."/>
            <person name="Alvarado L."/>
            <person name="Arachchi H.M."/>
            <person name="Berlin A."/>
            <person name="Brown A."/>
            <person name="Chapman S.B."/>
            <person name="Chen Z."/>
            <person name="Dunbar C."/>
            <person name="Freedman E."/>
            <person name="Gearin G."/>
            <person name="Goldberg J."/>
            <person name="Griggs A."/>
            <person name="Gujja S."/>
            <person name="Heiman D."/>
            <person name="Howarth C."/>
            <person name="Larson L."/>
            <person name="Lui A."/>
            <person name="MacDonald P.J.P."/>
            <person name="Montmayeur A."/>
            <person name="Murphy C."/>
            <person name="Neiman D."/>
            <person name="Pearson M."/>
            <person name="Priest M."/>
            <person name="Roberts A."/>
            <person name="Saif S."/>
            <person name="Shea T."/>
            <person name="Shenoy N."/>
            <person name="Sisk P."/>
            <person name="Stolte C."/>
            <person name="Sykes S."/>
            <person name="Wortman J."/>
            <person name="Nusbaum C."/>
            <person name="Birren B."/>
        </authorList>
    </citation>
    <scope>NUCLEOTIDE SEQUENCE [LARGE SCALE GENOMIC DNA]</scope>
    <source>
        <strain evidence="3 4">CIP 101113</strain>
    </source>
</reference>
<evidence type="ECO:0000256" key="1">
    <source>
        <dbReference type="SAM" id="SignalP"/>
    </source>
</evidence>
<evidence type="ECO:0000313" key="3">
    <source>
        <dbReference type="EMBL" id="EHO11648.1"/>
    </source>
</evidence>
<dbReference type="Proteomes" id="UP000004834">
    <property type="component" value="Unassembled WGS sequence"/>
</dbReference>
<accession>A0AAV3F2H7</accession>
<dbReference type="AlphaFoldDB" id="A0AAV3F2H7"/>
<dbReference type="PANTHER" id="PTHR14859:SF15">
    <property type="entry name" value="ENDONUCLEASE_EXONUCLEASE_PHOSPHATASE DOMAIN-CONTAINING PROTEIN"/>
    <property type="match status" value="1"/>
</dbReference>
<dbReference type="CDD" id="cd09083">
    <property type="entry name" value="EEP-1"/>
    <property type="match status" value="1"/>
</dbReference>
<dbReference type="SUPFAM" id="SSF56219">
    <property type="entry name" value="DNase I-like"/>
    <property type="match status" value="2"/>
</dbReference>
<dbReference type="PANTHER" id="PTHR14859">
    <property type="entry name" value="CALCOFLUOR WHITE HYPERSENSITIVE PROTEIN PRECURSOR"/>
    <property type="match status" value="1"/>
</dbReference>
<dbReference type="GO" id="GO:0006506">
    <property type="term" value="P:GPI anchor biosynthetic process"/>
    <property type="evidence" value="ECO:0007669"/>
    <property type="project" value="TreeGrafter"/>
</dbReference>
<feature type="chain" id="PRO_5044010905" description="Endonuclease/exonuclease/phosphatase domain-containing protein" evidence="1">
    <location>
        <begin position="19"/>
        <end position="528"/>
    </location>
</feature>